<gene>
    <name evidence="5" type="ORF">BV898_12934</name>
</gene>
<feature type="compositionally biased region" description="Basic and acidic residues" evidence="3">
    <location>
        <begin position="187"/>
        <end position="206"/>
    </location>
</feature>
<dbReference type="Pfam" id="PF25809">
    <property type="entry name" value="STEEP1"/>
    <property type="match status" value="1"/>
</dbReference>
<dbReference type="OrthoDB" id="418131at2759"/>
<dbReference type="PANTHER" id="PTHR46355:SF1">
    <property type="entry name" value="STING ER EXIT PROTEIN"/>
    <property type="match status" value="1"/>
</dbReference>
<dbReference type="Proteomes" id="UP000192578">
    <property type="component" value="Unassembled WGS sequence"/>
</dbReference>
<evidence type="ECO:0000313" key="5">
    <source>
        <dbReference type="EMBL" id="OQV12805.1"/>
    </source>
</evidence>
<dbReference type="InterPro" id="IPR029704">
    <property type="entry name" value="STEEP-like"/>
</dbReference>
<dbReference type="InterPro" id="IPR057965">
    <property type="entry name" value="STEEP1_dom"/>
</dbReference>
<evidence type="ECO:0000256" key="2">
    <source>
        <dbReference type="ARBA" id="ARBA00024237"/>
    </source>
</evidence>
<feature type="domain" description="STEEP1" evidence="4">
    <location>
        <begin position="23"/>
        <end position="123"/>
    </location>
</feature>
<protein>
    <recommendedName>
        <fullName evidence="2">STING ER exit protein</fullName>
    </recommendedName>
</protein>
<proteinExistence type="inferred from homology"/>
<evidence type="ECO:0000259" key="4">
    <source>
        <dbReference type="Pfam" id="PF25809"/>
    </source>
</evidence>
<dbReference type="GO" id="GO:0005737">
    <property type="term" value="C:cytoplasm"/>
    <property type="evidence" value="ECO:0007669"/>
    <property type="project" value="GOC"/>
</dbReference>
<evidence type="ECO:0000313" key="6">
    <source>
        <dbReference type="Proteomes" id="UP000192578"/>
    </source>
</evidence>
<evidence type="ECO:0000256" key="3">
    <source>
        <dbReference type="SAM" id="MobiDB-lite"/>
    </source>
</evidence>
<dbReference type="GO" id="GO:0006888">
    <property type="term" value="P:endoplasmic reticulum to Golgi vesicle-mediated transport"/>
    <property type="evidence" value="ECO:0007669"/>
    <property type="project" value="TreeGrafter"/>
</dbReference>
<accession>A0A1W0WC55</accession>
<comment type="caution">
    <text evidence="5">The sequence shown here is derived from an EMBL/GenBank/DDBJ whole genome shotgun (WGS) entry which is preliminary data.</text>
</comment>
<dbReference type="AlphaFoldDB" id="A0A1W0WC55"/>
<feature type="region of interest" description="Disordered" evidence="3">
    <location>
        <begin position="187"/>
        <end position="216"/>
    </location>
</feature>
<evidence type="ECO:0000256" key="1">
    <source>
        <dbReference type="ARBA" id="ARBA00024205"/>
    </source>
</evidence>
<keyword evidence="6" id="KW-1185">Reference proteome</keyword>
<organism evidence="5 6">
    <name type="scientific">Hypsibius exemplaris</name>
    <name type="common">Freshwater tardigrade</name>
    <dbReference type="NCBI Taxonomy" id="2072580"/>
    <lineage>
        <taxon>Eukaryota</taxon>
        <taxon>Metazoa</taxon>
        <taxon>Ecdysozoa</taxon>
        <taxon>Tardigrada</taxon>
        <taxon>Eutardigrada</taxon>
        <taxon>Parachela</taxon>
        <taxon>Hypsibioidea</taxon>
        <taxon>Hypsibiidae</taxon>
        <taxon>Hypsibius</taxon>
    </lineage>
</organism>
<comment type="similarity">
    <text evidence="1">Belongs to the STEEP1 family.</text>
</comment>
<dbReference type="PANTHER" id="PTHR46355">
    <property type="entry name" value="UPF0428 PROTEIN CXORF56"/>
    <property type="match status" value="1"/>
</dbReference>
<reference evidence="6" key="1">
    <citation type="submission" date="2017-01" db="EMBL/GenBank/DDBJ databases">
        <title>Comparative genomics of anhydrobiosis in the tardigrade Hypsibius dujardini.</title>
        <authorList>
            <person name="Yoshida Y."/>
            <person name="Koutsovoulos G."/>
            <person name="Laetsch D."/>
            <person name="Stevens L."/>
            <person name="Kumar S."/>
            <person name="Horikawa D."/>
            <person name="Ishino K."/>
            <person name="Komine S."/>
            <person name="Tomita M."/>
            <person name="Blaxter M."/>
            <person name="Arakawa K."/>
        </authorList>
    </citation>
    <scope>NUCLEOTIDE SEQUENCE [LARGE SCALE GENOMIC DNA]</scope>
    <source>
        <strain evidence="6">Z151</strain>
    </source>
</reference>
<dbReference type="GO" id="GO:0090158">
    <property type="term" value="P:endoplasmic reticulum membrane organization"/>
    <property type="evidence" value="ECO:0007669"/>
    <property type="project" value="TreeGrafter"/>
</dbReference>
<name>A0A1W0WC55_HYPEX</name>
<dbReference type="EMBL" id="MTYJ01000136">
    <property type="protein sequence ID" value="OQV12805.1"/>
    <property type="molecule type" value="Genomic_DNA"/>
</dbReference>
<sequence>MNKPRPPPRPHEPPTLDQEEYVGDKPLNIYYCLCGNMLCIIDCPEEKLPLRPTDGSRVIDGSKHAYKLVCDDGDVVYLKRPEGIEKQYRKKCRNCGVWAFYEHKQRSSPVVFVLRGALCKSGTSGAATKVGTEEPTKKAFIRKTTTHMGRTSSVTVSTVEEDEDELEARDMADSYAANAKIIEKQLERKALGNKKKEDEKEPDKKKAPTRGTLMDV</sequence>